<evidence type="ECO:0000313" key="2">
    <source>
        <dbReference type="WBParaSite" id="PS1159_v2.g4803.t1"/>
    </source>
</evidence>
<name>A0AC35GFD2_9BILA</name>
<reference evidence="2" key="1">
    <citation type="submission" date="2022-11" db="UniProtKB">
        <authorList>
            <consortium name="WormBaseParasite"/>
        </authorList>
    </citation>
    <scope>IDENTIFICATION</scope>
</reference>
<sequence length="170" mass="19851">ANECQIKMKWRIKEEVLKDALNNLNDDAVLMKSERLKAPKILSVEYRLKKKIDEKNPNKINLFLQLEFEMARKINETFKFSIKSASYKEVVEKIYDNSDGFGEILCIRDEIFDAEKKFFVNGIMEIELEGTLKSRGIKRKSPVSLSLTDVLWENEEDKDLTIDVKGQELK</sequence>
<dbReference type="WBParaSite" id="PS1159_v2.g4803.t1">
    <property type="protein sequence ID" value="PS1159_v2.g4803.t1"/>
    <property type="gene ID" value="PS1159_v2.g4803"/>
</dbReference>
<evidence type="ECO:0000313" key="1">
    <source>
        <dbReference type="Proteomes" id="UP000887580"/>
    </source>
</evidence>
<protein>
    <submittedName>
        <fullName evidence="2">Uncharacterized protein</fullName>
    </submittedName>
</protein>
<accession>A0AC35GFD2</accession>
<proteinExistence type="predicted"/>
<dbReference type="Proteomes" id="UP000887580">
    <property type="component" value="Unplaced"/>
</dbReference>
<organism evidence="1 2">
    <name type="scientific">Panagrolaimus sp. PS1159</name>
    <dbReference type="NCBI Taxonomy" id="55785"/>
    <lineage>
        <taxon>Eukaryota</taxon>
        <taxon>Metazoa</taxon>
        <taxon>Ecdysozoa</taxon>
        <taxon>Nematoda</taxon>
        <taxon>Chromadorea</taxon>
        <taxon>Rhabditida</taxon>
        <taxon>Tylenchina</taxon>
        <taxon>Panagrolaimomorpha</taxon>
        <taxon>Panagrolaimoidea</taxon>
        <taxon>Panagrolaimidae</taxon>
        <taxon>Panagrolaimus</taxon>
    </lineage>
</organism>